<dbReference type="CDD" id="cd07331">
    <property type="entry name" value="M48C_Oma1_like"/>
    <property type="match status" value="1"/>
</dbReference>
<dbReference type="Gene3D" id="3.30.2010.10">
    <property type="entry name" value="Metalloproteases ('zincins'), catalytic domain"/>
    <property type="match status" value="1"/>
</dbReference>
<evidence type="ECO:0000256" key="3">
    <source>
        <dbReference type="ARBA" id="ARBA00022801"/>
    </source>
</evidence>
<evidence type="ECO:0000313" key="10">
    <source>
        <dbReference type="Proteomes" id="UP000469559"/>
    </source>
</evidence>
<reference evidence="9 10" key="1">
    <citation type="submission" date="2018-05" db="EMBL/GenBank/DDBJ databases">
        <title>Whole genome sequencing for identification of molecular markers to develop diagnostic detection tools for the regulated plant pathogen Lachnellula willkommii.</title>
        <authorList>
            <person name="Giroux E."/>
            <person name="Bilodeau G."/>
        </authorList>
    </citation>
    <scope>NUCLEOTIDE SEQUENCE [LARGE SCALE GENOMIC DNA]</scope>
    <source>
        <strain evidence="9 10">CBS 203.66</strain>
    </source>
</reference>
<evidence type="ECO:0000313" key="9">
    <source>
        <dbReference type="EMBL" id="TVY17466.1"/>
    </source>
</evidence>
<dbReference type="GO" id="GO:0004222">
    <property type="term" value="F:metalloendopeptidase activity"/>
    <property type="evidence" value="ECO:0007669"/>
    <property type="project" value="InterPro"/>
</dbReference>
<dbReference type="InterPro" id="IPR051156">
    <property type="entry name" value="Mito/Outer_Membr_Metalloprot"/>
</dbReference>
<dbReference type="GO" id="GO:0034982">
    <property type="term" value="P:mitochondrial protein processing"/>
    <property type="evidence" value="ECO:0007669"/>
    <property type="project" value="TreeGrafter"/>
</dbReference>
<feature type="compositionally biased region" description="Pro residues" evidence="7">
    <location>
        <begin position="54"/>
        <end position="63"/>
    </location>
</feature>
<feature type="domain" description="Peptidase M48" evidence="8">
    <location>
        <begin position="185"/>
        <end position="364"/>
    </location>
</feature>
<evidence type="ECO:0000256" key="2">
    <source>
        <dbReference type="ARBA" id="ARBA00022723"/>
    </source>
</evidence>
<dbReference type="Pfam" id="PF01435">
    <property type="entry name" value="Peptidase_M48"/>
    <property type="match status" value="1"/>
</dbReference>
<evidence type="ECO:0000259" key="8">
    <source>
        <dbReference type="Pfam" id="PF01435"/>
    </source>
</evidence>
<dbReference type="GO" id="GO:0046872">
    <property type="term" value="F:metal ion binding"/>
    <property type="evidence" value="ECO:0007669"/>
    <property type="project" value="UniProtKB-KW"/>
</dbReference>
<feature type="region of interest" description="Disordered" evidence="7">
    <location>
        <begin position="22"/>
        <end position="85"/>
    </location>
</feature>
<dbReference type="PANTHER" id="PTHR22726:SF1">
    <property type="entry name" value="METALLOENDOPEPTIDASE OMA1, MITOCHONDRIAL"/>
    <property type="match status" value="1"/>
</dbReference>
<evidence type="ECO:0000256" key="6">
    <source>
        <dbReference type="RuleBase" id="RU003983"/>
    </source>
</evidence>
<dbReference type="GO" id="GO:0006515">
    <property type="term" value="P:protein quality control for misfolded or incompletely synthesized proteins"/>
    <property type="evidence" value="ECO:0007669"/>
    <property type="project" value="TreeGrafter"/>
</dbReference>
<gene>
    <name evidence="9" type="primary">oma1</name>
    <name evidence="9" type="ORF">LARI1_G004339</name>
</gene>
<proteinExistence type="inferred from homology"/>
<keyword evidence="4 6" id="KW-0862">Zinc</keyword>
<evidence type="ECO:0000256" key="7">
    <source>
        <dbReference type="SAM" id="MobiDB-lite"/>
    </source>
</evidence>
<comment type="similarity">
    <text evidence="6">Belongs to the peptidase M48 family.</text>
</comment>
<keyword evidence="10" id="KW-1185">Reference proteome</keyword>
<dbReference type="InterPro" id="IPR001915">
    <property type="entry name" value="Peptidase_M48"/>
</dbReference>
<dbReference type="OrthoDB" id="7464992at2759"/>
<organism evidence="9 10">
    <name type="scientific">Lachnellula arida</name>
    <dbReference type="NCBI Taxonomy" id="1316785"/>
    <lineage>
        <taxon>Eukaryota</taxon>
        <taxon>Fungi</taxon>
        <taxon>Dikarya</taxon>
        <taxon>Ascomycota</taxon>
        <taxon>Pezizomycotina</taxon>
        <taxon>Leotiomycetes</taxon>
        <taxon>Helotiales</taxon>
        <taxon>Lachnaceae</taxon>
        <taxon>Lachnellula</taxon>
    </lineage>
</organism>
<protein>
    <submittedName>
        <fullName evidence="9">Mitochondrial metalloendopeptidase OMA1</fullName>
    </submittedName>
</protein>
<comment type="cofactor">
    <cofactor evidence="6">
        <name>Zn(2+)</name>
        <dbReference type="ChEBI" id="CHEBI:29105"/>
    </cofactor>
    <text evidence="6">Binds 1 zinc ion per subunit.</text>
</comment>
<keyword evidence="2" id="KW-0479">Metal-binding</keyword>
<evidence type="ECO:0000256" key="1">
    <source>
        <dbReference type="ARBA" id="ARBA00022670"/>
    </source>
</evidence>
<evidence type="ECO:0000256" key="4">
    <source>
        <dbReference type="ARBA" id="ARBA00022833"/>
    </source>
</evidence>
<name>A0A8T9BD97_9HELO</name>
<keyword evidence="1 6" id="KW-0645">Protease</keyword>
<evidence type="ECO:0000256" key="5">
    <source>
        <dbReference type="ARBA" id="ARBA00023049"/>
    </source>
</evidence>
<comment type="caution">
    <text evidence="9">The sequence shown here is derived from an EMBL/GenBank/DDBJ whole genome shotgun (WGS) entry which is preliminary data.</text>
</comment>
<dbReference type="PANTHER" id="PTHR22726">
    <property type="entry name" value="METALLOENDOPEPTIDASE OMA1"/>
    <property type="match status" value="1"/>
</dbReference>
<dbReference type="GO" id="GO:0005743">
    <property type="term" value="C:mitochondrial inner membrane"/>
    <property type="evidence" value="ECO:0007669"/>
    <property type="project" value="TreeGrafter"/>
</dbReference>
<dbReference type="AlphaFoldDB" id="A0A8T9BD97"/>
<accession>A0A8T9BD97</accession>
<keyword evidence="3 6" id="KW-0378">Hydrolase</keyword>
<keyword evidence="5 6" id="KW-0482">Metalloprotease</keyword>
<dbReference type="Proteomes" id="UP000469559">
    <property type="component" value="Unassembled WGS sequence"/>
</dbReference>
<dbReference type="EMBL" id="QGMF01000254">
    <property type="protein sequence ID" value="TVY17466.1"/>
    <property type="molecule type" value="Genomic_DNA"/>
</dbReference>
<sequence length="401" mass="45024">MIQRALFQASFKASPRLTTSAIPKHSVPWRPTSTSHTIPPRAPFQTSTRTRPTPRTPPNPPHTRTPSLQTLRLESGSGFRRPRRPHKIIHTKFDPEQVRSAKPLLTVEQLWHVATHGWTKLVVVVGGVGAVVFYVSNLEEVPVSGRRRFNCYSDKSVEAQGDMMYEKTMRDARGAILPDYDPRVKKVHRVMERLIPASGMEDTRWELHVIHSDEMNAFVLPGGKVFVYSGILPIAKNDDMLAAILGHEIAHNVARHSAEHLSSLVILAPVRFVFAWLDFSGFTFGLGRVLGDLALEFGLMMPASRKQESEADYIGLMMMAKACYDPKAAVKVWQRMEAARESDIPQWLSTHPSDNTRIEQMTKWLPKAEAARDESGCAVTLGYAKDFQETMGGWVSFGKMI</sequence>